<gene>
    <name evidence="2" type="ORF">QBC32DRAFT_241193</name>
</gene>
<keyword evidence="3" id="KW-1185">Reference proteome</keyword>
<dbReference type="AlphaFoldDB" id="A0AAN6NR70"/>
<reference evidence="2" key="2">
    <citation type="submission" date="2023-06" db="EMBL/GenBank/DDBJ databases">
        <authorList>
            <consortium name="Lawrence Berkeley National Laboratory"/>
            <person name="Mondo S.J."/>
            <person name="Hensen N."/>
            <person name="Bonometti L."/>
            <person name="Westerberg I."/>
            <person name="Brannstrom I.O."/>
            <person name="Guillou S."/>
            <person name="Cros-Aarteil S."/>
            <person name="Calhoun S."/>
            <person name="Haridas S."/>
            <person name="Kuo A."/>
            <person name="Pangilinan J."/>
            <person name="Riley R."/>
            <person name="Labutti K."/>
            <person name="Andreopoulos B."/>
            <person name="Lipzen A."/>
            <person name="Chen C."/>
            <person name="Yanf M."/>
            <person name="Daum C."/>
            <person name="Ng V."/>
            <person name="Clum A."/>
            <person name="Steindorff A."/>
            <person name="Ohm R."/>
            <person name="Martin F."/>
            <person name="Silar P."/>
            <person name="Natvig D."/>
            <person name="Lalanne C."/>
            <person name="Gautier V."/>
            <person name="Ament-Velasquez S.L."/>
            <person name="Kruys A."/>
            <person name="Hutchinson M.I."/>
            <person name="Powell A.J."/>
            <person name="Barry K."/>
            <person name="Miller A.N."/>
            <person name="Grigoriev I.V."/>
            <person name="Debuchy R."/>
            <person name="Gladieux P."/>
            <person name="Thoren M.H."/>
            <person name="Johannesson H."/>
        </authorList>
    </citation>
    <scope>NUCLEOTIDE SEQUENCE</scope>
    <source>
        <strain evidence="2">CBS 626.80</strain>
    </source>
</reference>
<feature type="chain" id="PRO_5042967159" description="Secreted protein" evidence="1">
    <location>
        <begin position="18"/>
        <end position="90"/>
    </location>
</feature>
<name>A0AAN6NR70_9PEZI</name>
<protein>
    <recommendedName>
        <fullName evidence="4">Secreted protein</fullName>
    </recommendedName>
</protein>
<evidence type="ECO:0000256" key="1">
    <source>
        <dbReference type="SAM" id="SignalP"/>
    </source>
</evidence>
<evidence type="ECO:0000313" key="3">
    <source>
        <dbReference type="Proteomes" id="UP001303222"/>
    </source>
</evidence>
<accession>A0AAN6NR70</accession>
<evidence type="ECO:0008006" key="4">
    <source>
        <dbReference type="Google" id="ProtNLM"/>
    </source>
</evidence>
<evidence type="ECO:0000313" key="2">
    <source>
        <dbReference type="EMBL" id="KAK3950590.1"/>
    </source>
</evidence>
<organism evidence="2 3">
    <name type="scientific">Pseudoneurospora amorphoporcata</name>
    <dbReference type="NCBI Taxonomy" id="241081"/>
    <lineage>
        <taxon>Eukaryota</taxon>
        <taxon>Fungi</taxon>
        <taxon>Dikarya</taxon>
        <taxon>Ascomycota</taxon>
        <taxon>Pezizomycotina</taxon>
        <taxon>Sordariomycetes</taxon>
        <taxon>Sordariomycetidae</taxon>
        <taxon>Sordariales</taxon>
        <taxon>Sordariaceae</taxon>
        <taxon>Pseudoneurospora</taxon>
    </lineage>
</organism>
<keyword evidence="1" id="KW-0732">Signal</keyword>
<reference evidence="2" key="1">
    <citation type="journal article" date="2023" name="Mol. Phylogenet. Evol.">
        <title>Genome-scale phylogeny and comparative genomics of the fungal order Sordariales.</title>
        <authorList>
            <person name="Hensen N."/>
            <person name="Bonometti L."/>
            <person name="Westerberg I."/>
            <person name="Brannstrom I.O."/>
            <person name="Guillou S."/>
            <person name="Cros-Aarteil S."/>
            <person name="Calhoun S."/>
            <person name="Haridas S."/>
            <person name="Kuo A."/>
            <person name="Mondo S."/>
            <person name="Pangilinan J."/>
            <person name="Riley R."/>
            <person name="LaButti K."/>
            <person name="Andreopoulos B."/>
            <person name="Lipzen A."/>
            <person name="Chen C."/>
            <person name="Yan M."/>
            <person name="Daum C."/>
            <person name="Ng V."/>
            <person name="Clum A."/>
            <person name="Steindorff A."/>
            <person name="Ohm R.A."/>
            <person name="Martin F."/>
            <person name="Silar P."/>
            <person name="Natvig D.O."/>
            <person name="Lalanne C."/>
            <person name="Gautier V."/>
            <person name="Ament-Velasquez S.L."/>
            <person name="Kruys A."/>
            <person name="Hutchinson M.I."/>
            <person name="Powell A.J."/>
            <person name="Barry K."/>
            <person name="Miller A.N."/>
            <person name="Grigoriev I.V."/>
            <person name="Debuchy R."/>
            <person name="Gladieux P."/>
            <person name="Hiltunen Thoren M."/>
            <person name="Johannesson H."/>
        </authorList>
    </citation>
    <scope>NUCLEOTIDE SEQUENCE</scope>
    <source>
        <strain evidence="2">CBS 626.80</strain>
    </source>
</reference>
<dbReference type="EMBL" id="MU859172">
    <property type="protein sequence ID" value="KAK3950590.1"/>
    <property type="molecule type" value="Genomic_DNA"/>
</dbReference>
<sequence>MWSFFCLVSIYAIQSHGRPVGIWKLGQTRKRVQLWFNIHTAHIRQACAGIRGRVPYKQMTVTAFRFRPDYLESVSDEATRLICGLYARQA</sequence>
<comment type="caution">
    <text evidence="2">The sequence shown here is derived from an EMBL/GenBank/DDBJ whole genome shotgun (WGS) entry which is preliminary data.</text>
</comment>
<proteinExistence type="predicted"/>
<feature type="signal peptide" evidence="1">
    <location>
        <begin position="1"/>
        <end position="17"/>
    </location>
</feature>
<dbReference type="Proteomes" id="UP001303222">
    <property type="component" value="Unassembled WGS sequence"/>
</dbReference>